<keyword evidence="3" id="KW-1185">Reference proteome</keyword>
<gene>
    <name evidence="2" type="primary">66</name>
    <name evidence="2" type="ORF">SEA_AZULA_66</name>
</gene>
<evidence type="ECO:0000313" key="2">
    <source>
        <dbReference type="EMBL" id="QNJ57877.1"/>
    </source>
</evidence>
<accession>A0A7G8LKV5</accession>
<sequence length="61" mass="6569">MPFVLLALANFALFLLALAAIITGGVLLFAAAWVLLVVEALSVLGWTRMAARRMNQPKGTR</sequence>
<keyword evidence="1" id="KW-0472">Membrane</keyword>
<dbReference type="EMBL" id="MT723935">
    <property type="protein sequence ID" value="QNJ57877.1"/>
    <property type="molecule type" value="Genomic_DNA"/>
</dbReference>
<dbReference type="GeneID" id="65128280"/>
<dbReference type="Proteomes" id="UP000515801">
    <property type="component" value="Segment"/>
</dbReference>
<feature type="transmembrane region" description="Helical" evidence="1">
    <location>
        <begin position="29"/>
        <end position="51"/>
    </location>
</feature>
<reference evidence="2 3" key="1">
    <citation type="submission" date="2020-07" db="EMBL/GenBank/DDBJ databases">
        <authorList>
            <person name="McAllister N."/>
            <person name="Shin J."/>
            <person name="DeCesaris R."/>
            <person name="Khan R."/>
            <person name="Maida M.R."/>
            <person name="Meek G.M."/>
            <person name="Nagarkar R."/>
            <person name="Neopaney A."/>
            <person name="Oviedo V."/>
            <person name="Yang K.S."/>
            <person name="Butela K.A."/>
            <person name="Garlena R.A."/>
            <person name="Russell D.A."/>
            <person name="Pope W.H."/>
            <person name="Jacobs-Sera D."/>
            <person name="Hatfull G.F."/>
        </authorList>
    </citation>
    <scope>NUCLEOTIDE SEQUENCE [LARGE SCALE GENOMIC DNA]</scope>
</reference>
<organism evidence="2 3">
    <name type="scientific">Gordonia phage Azula</name>
    <dbReference type="NCBI Taxonomy" id="2762397"/>
    <lineage>
        <taxon>Viruses</taxon>
        <taxon>Duplodnaviria</taxon>
        <taxon>Heunggongvirae</taxon>
        <taxon>Uroviricota</taxon>
        <taxon>Caudoviricetes</taxon>
        <taxon>Jujuvirus</taxon>
        <taxon>Jujuvirus azula</taxon>
    </lineage>
</organism>
<dbReference type="RefSeq" id="YP_010109992.1">
    <property type="nucleotide sequence ID" value="NC_055865.1"/>
</dbReference>
<keyword evidence="1" id="KW-1133">Transmembrane helix</keyword>
<protein>
    <submittedName>
        <fullName evidence="2">Membrane protein</fullName>
    </submittedName>
</protein>
<keyword evidence="1" id="KW-0812">Transmembrane</keyword>
<proteinExistence type="predicted"/>
<evidence type="ECO:0000313" key="3">
    <source>
        <dbReference type="Proteomes" id="UP000515801"/>
    </source>
</evidence>
<name>A0A7G8LKV5_9CAUD</name>
<dbReference type="KEGG" id="vg:65128280"/>
<evidence type="ECO:0000256" key="1">
    <source>
        <dbReference type="SAM" id="Phobius"/>
    </source>
</evidence>